<dbReference type="AlphaFoldDB" id="A0AAW9RI63"/>
<dbReference type="RefSeq" id="WP_340329593.1">
    <property type="nucleotide sequence ID" value="NZ_JAZHOF010000004.1"/>
</dbReference>
<reference evidence="1 2" key="1">
    <citation type="submission" date="2024-02" db="EMBL/GenBank/DDBJ databases">
        <title>Genome analysis and characterization of Microbaculum marinisediminis sp. nov., isolated from marine sediment.</title>
        <authorList>
            <person name="Du Z.-J."/>
            <person name="Ye Y.-Q."/>
            <person name="Zhang Z.-R."/>
            <person name="Yuan S.-M."/>
            <person name="Zhang X.-Y."/>
        </authorList>
    </citation>
    <scope>NUCLEOTIDE SEQUENCE [LARGE SCALE GENOMIC DNA]</scope>
    <source>
        <strain evidence="1 2">SDUM1044001</strain>
    </source>
</reference>
<dbReference type="GO" id="GO:0003824">
    <property type="term" value="F:catalytic activity"/>
    <property type="evidence" value="ECO:0007669"/>
    <property type="project" value="UniProtKB-ARBA"/>
</dbReference>
<dbReference type="PANTHER" id="PTHR11941:SF54">
    <property type="entry name" value="ENOYL-COA HYDRATASE, MITOCHONDRIAL"/>
    <property type="match status" value="1"/>
</dbReference>
<dbReference type="SUPFAM" id="SSF52096">
    <property type="entry name" value="ClpP/crotonase"/>
    <property type="match status" value="1"/>
</dbReference>
<keyword evidence="2" id="KW-1185">Reference proteome</keyword>
<dbReference type="Proteomes" id="UP001378188">
    <property type="component" value="Unassembled WGS sequence"/>
</dbReference>
<sequence>MTHPAVTIERRGSSAIVRFDRQGRANAIDFAMMDALTEAARSFEQDSDTAAIVLTGAAGVFCGGMDLRDPAFARLDGMSLNEVRALAECGPRMVRAWASVEIPTIAAIEGPCIGGGLALAAICDFRIAGVAARFAAPEVAVGLNMGWHSVPRLVSLIGEQTTRRLLLLGEQWDSDEALRRGFVDEVSHATAALDAALAMAEVLGSRPPAPTRMVKRQLESIRGSGFAESRLDKDQHALAWLSEDFRRAVARFAKSGS</sequence>
<evidence type="ECO:0000313" key="1">
    <source>
        <dbReference type="EMBL" id="MEJ8571892.1"/>
    </source>
</evidence>
<dbReference type="InterPro" id="IPR001753">
    <property type="entry name" value="Enoyl-CoA_hydra/iso"/>
</dbReference>
<organism evidence="1 2">
    <name type="scientific">Microbaculum marinum</name>
    <dbReference type="NCBI Taxonomy" id="1764581"/>
    <lineage>
        <taxon>Bacteria</taxon>
        <taxon>Pseudomonadati</taxon>
        <taxon>Pseudomonadota</taxon>
        <taxon>Alphaproteobacteria</taxon>
        <taxon>Hyphomicrobiales</taxon>
        <taxon>Tepidamorphaceae</taxon>
        <taxon>Microbaculum</taxon>
    </lineage>
</organism>
<dbReference type="EMBL" id="JAZHOF010000004">
    <property type="protein sequence ID" value="MEJ8571892.1"/>
    <property type="molecule type" value="Genomic_DNA"/>
</dbReference>
<accession>A0AAW9RI63</accession>
<dbReference type="Pfam" id="PF00378">
    <property type="entry name" value="ECH_1"/>
    <property type="match status" value="1"/>
</dbReference>
<proteinExistence type="predicted"/>
<dbReference type="PANTHER" id="PTHR11941">
    <property type="entry name" value="ENOYL-COA HYDRATASE-RELATED"/>
    <property type="match status" value="1"/>
</dbReference>
<dbReference type="Gene3D" id="3.90.226.10">
    <property type="entry name" value="2-enoyl-CoA Hydratase, Chain A, domain 1"/>
    <property type="match status" value="1"/>
</dbReference>
<dbReference type="CDD" id="cd06558">
    <property type="entry name" value="crotonase-like"/>
    <property type="match status" value="1"/>
</dbReference>
<dbReference type="InterPro" id="IPR029045">
    <property type="entry name" value="ClpP/crotonase-like_dom_sf"/>
</dbReference>
<evidence type="ECO:0000313" key="2">
    <source>
        <dbReference type="Proteomes" id="UP001378188"/>
    </source>
</evidence>
<comment type="caution">
    <text evidence="1">The sequence shown here is derived from an EMBL/GenBank/DDBJ whole genome shotgun (WGS) entry which is preliminary data.</text>
</comment>
<protein>
    <submittedName>
        <fullName evidence="1">Enoyl-CoA hydratase/isomerase family protein</fullName>
    </submittedName>
</protein>
<gene>
    <name evidence="1" type="ORF">V3328_10440</name>
</gene>
<dbReference type="GO" id="GO:0006635">
    <property type="term" value="P:fatty acid beta-oxidation"/>
    <property type="evidence" value="ECO:0007669"/>
    <property type="project" value="TreeGrafter"/>
</dbReference>
<name>A0AAW9RI63_9HYPH</name>